<feature type="compositionally biased region" description="Low complexity" evidence="1">
    <location>
        <begin position="236"/>
        <end position="248"/>
    </location>
</feature>
<reference evidence="2" key="1">
    <citation type="submission" date="2021-01" db="EMBL/GenBank/DDBJ databases">
        <authorList>
            <person name="Corre E."/>
            <person name="Pelletier E."/>
            <person name="Niang G."/>
            <person name="Scheremetjew M."/>
            <person name="Finn R."/>
            <person name="Kale V."/>
            <person name="Holt S."/>
            <person name="Cochrane G."/>
            <person name="Meng A."/>
            <person name="Brown T."/>
            <person name="Cohen L."/>
        </authorList>
    </citation>
    <scope>NUCLEOTIDE SEQUENCE</scope>
</reference>
<feature type="compositionally biased region" description="Basic and acidic residues" evidence="1">
    <location>
        <begin position="50"/>
        <end position="61"/>
    </location>
</feature>
<dbReference type="AlphaFoldDB" id="A0A7S1AY28"/>
<dbReference type="EMBL" id="HBFQ01060097">
    <property type="protein sequence ID" value="CAD8868187.1"/>
    <property type="molecule type" value="Transcribed_RNA"/>
</dbReference>
<gene>
    <name evidence="2" type="ORF">NSCI0253_LOCUS42543</name>
</gene>
<feature type="compositionally biased region" description="Basic residues" evidence="1">
    <location>
        <begin position="62"/>
        <end position="72"/>
    </location>
</feature>
<feature type="compositionally biased region" description="Polar residues" evidence="1">
    <location>
        <begin position="16"/>
        <end position="28"/>
    </location>
</feature>
<feature type="compositionally biased region" description="Basic residues" evidence="1">
    <location>
        <begin position="29"/>
        <end position="49"/>
    </location>
</feature>
<feature type="region of interest" description="Disordered" evidence="1">
    <location>
        <begin position="1"/>
        <end position="271"/>
    </location>
</feature>
<evidence type="ECO:0000256" key="1">
    <source>
        <dbReference type="SAM" id="MobiDB-lite"/>
    </source>
</evidence>
<organism evidence="2">
    <name type="scientific">Noctiluca scintillans</name>
    <name type="common">Sea sparkle</name>
    <name type="synonym">Red tide dinoflagellate</name>
    <dbReference type="NCBI Taxonomy" id="2966"/>
    <lineage>
        <taxon>Eukaryota</taxon>
        <taxon>Sar</taxon>
        <taxon>Alveolata</taxon>
        <taxon>Dinophyceae</taxon>
        <taxon>Noctilucales</taxon>
        <taxon>Noctilucaceae</taxon>
        <taxon>Noctiluca</taxon>
    </lineage>
</organism>
<evidence type="ECO:0000313" key="2">
    <source>
        <dbReference type="EMBL" id="CAD8868187.1"/>
    </source>
</evidence>
<name>A0A7S1AY28_NOCSC</name>
<protein>
    <submittedName>
        <fullName evidence="2">Uncharacterized protein</fullName>
    </submittedName>
</protein>
<proteinExistence type="predicted"/>
<sequence length="400" mass="44141">MLHPAANRAVTDAGHSASNPDRASVSSSRKQRERRRRRETTTVAHHKNRKVEGEQRPEEGKRRRRSRSRKRERQRDPRQPENGSHDPQIQSYPPMDWRGPAMEPRPPPAEWRGPGDRDWRSSPHSHGPHAHHGFPVPRAEWSRQMQFQSRMPFPQRPGLHTGPRPDYAAWHAMQRPDDGGRYRADPLVDWRGPANMSRPYGPRGPSEAEMWGARPPLPSPAPCSQDVPSTRGPAREGSPSVSQQPSVESRPDIPVAEIPLAASEEEAPDPRRTAECLQGVRIMRSLLSEKTVAKLRAAGVSVDSNEVGSTDVREEAPAAAVHSRCSRLGLDSSRARLPPPMPGPPRLPVGIVEPSNDAGLWEKFRQLSGTPLPAGSSAIPCELRTSRGGGHVVVPIVVGP</sequence>
<feature type="compositionally biased region" description="Basic and acidic residues" evidence="1">
    <location>
        <begin position="174"/>
        <end position="188"/>
    </location>
</feature>
<accession>A0A7S1AY28</accession>